<evidence type="ECO:0000313" key="6">
    <source>
        <dbReference type="EMBL" id="NEV61398.1"/>
    </source>
</evidence>
<keyword evidence="2 5" id="KW-0812">Transmembrane</keyword>
<comment type="subcellular location">
    <subcellularLocation>
        <location evidence="5">Cell membrane</location>
        <topology evidence="5">Single-pass membrane protein</topology>
    </subcellularLocation>
</comment>
<evidence type="ECO:0000313" key="7">
    <source>
        <dbReference type="Proteomes" id="UP000483379"/>
    </source>
</evidence>
<evidence type="ECO:0000256" key="3">
    <source>
        <dbReference type="ARBA" id="ARBA00022989"/>
    </source>
</evidence>
<comment type="similarity">
    <text evidence="5">Belongs to the UPF0391 family.</text>
</comment>
<dbReference type="EMBL" id="JAAIJQ010000012">
    <property type="protein sequence ID" value="NEV61398.1"/>
    <property type="molecule type" value="Genomic_DNA"/>
</dbReference>
<dbReference type="AlphaFoldDB" id="A0A6M0JV28"/>
<evidence type="ECO:0000256" key="1">
    <source>
        <dbReference type="ARBA" id="ARBA00022475"/>
    </source>
</evidence>
<keyword evidence="1 5" id="KW-1003">Cell membrane</keyword>
<feature type="transmembrane region" description="Helical" evidence="5">
    <location>
        <begin position="29"/>
        <end position="47"/>
    </location>
</feature>
<accession>A0A6M0JV28</accession>
<organism evidence="6 7">
    <name type="scientific">Thiorhodococcus minor</name>
    <dbReference type="NCBI Taxonomy" id="57489"/>
    <lineage>
        <taxon>Bacteria</taxon>
        <taxon>Pseudomonadati</taxon>
        <taxon>Pseudomonadota</taxon>
        <taxon>Gammaproteobacteria</taxon>
        <taxon>Chromatiales</taxon>
        <taxon>Chromatiaceae</taxon>
        <taxon>Thiorhodococcus</taxon>
    </lineage>
</organism>
<reference evidence="6 7" key="1">
    <citation type="submission" date="2020-02" db="EMBL/GenBank/DDBJ databases">
        <title>Genome sequences of Thiorhodococcus mannitoliphagus and Thiorhodococcus minor, purple sulfur photosynthetic bacteria in the gammaproteobacterial family, Chromatiaceae.</title>
        <authorList>
            <person name="Aviles F.A."/>
            <person name="Meyer T.E."/>
            <person name="Kyndt J.A."/>
        </authorList>
    </citation>
    <scope>NUCLEOTIDE SEQUENCE [LARGE SCALE GENOMIC DNA]</scope>
    <source>
        <strain evidence="6 7">DSM 11518</strain>
    </source>
</reference>
<dbReference type="Proteomes" id="UP000483379">
    <property type="component" value="Unassembled WGS sequence"/>
</dbReference>
<dbReference type="InterPro" id="IPR009760">
    <property type="entry name" value="DUF1328"/>
</dbReference>
<evidence type="ECO:0000256" key="2">
    <source>
        <dbReference type="ARBA" id="ARBA00022692"/>
    </source>
</evidence>
<dbReference type="HAMAP" id="MF_01361">
    <property type="entry name" value="UPF0391"/>
    <property type="match status" value="1"/>
</dbReference>
<proteinExistence type="inferred from homology"/>
<keyword evidence="3 5" id="KW-1133">Transmembrane helix</keyword>
<protein>
    <recommendedName>
        <fullName evidence="5">UPF0391 membrane protein G3446_05725</fullName>
    </recommendedName>
</protein>
<keyword evidence="7" id="KW-1185">Reference proteome</keyword>
<dbReference type="RefSeq" id="WP_164451592.1">
    <property type="nucleotide sequence ID" value="NZ_JAAIJQ010000012.1"/>
</dbReference>
<gene>
    <name evidence="6" type="ORF">G3446_05725</name>
</gene>
<evidence type="ECO:0000256" key="5">
    <source>
        <dbReference type="HAMAP-Rule" id="MF_01361"/>
    </source>
</evidence>
<sequence length="71" mass="7280">MLRYALLFLIVAIVAGAFGLSGVAGAATDIAWILVLVSLVAAVVFFLTGRGPVCADRGGGRPTHEPRALAE</sequence>
<dbReference type="Pfam" id="PF07043">
    <property type="entry name" value="DUF1328"/>
    <property type="match status" value="1"/>
</dbReference>
<evidence type="ECO:0000256" key="4">
    <source>
        <dbReference type="ARBA" id="ARBA00023136"/>
    </source>
</evidence>
<dbReference type="GO" id="GO:0005886">
    <property type="term" value="C:plasma membrane"/>
    <property type="evidence" value="ECO:0007669"/>
    <property type="project" value="UniProtKB-SubCell"/>
</dbReference>
<name>A0A6M0JV28_9GAMM</name>
<keyword evidence="4 5" id="KW-0472">Membrane</keyword>
<dbReference type="NCBIfam" id="NF010229">
    <property type="entry name" value="PRK13682.1-4"/>
    <property type="match status" value="1"/>
</dbReference>
<comment type="caution">
    <text evidence="6">The sequence shown here is derived from an EMBL/GenBank/DDBJ whole genome shotgun (WGS) entry which is preliminary data.</text>
</comment>